<protein>
    <recommendedName>
        <fullName evidence="8">NADH-quinone oxidoreductase subunit K</fullName>
    </recommendedName>
</protein>
<organism evidence="6 7">
    <name type="scientific">candidate division WOR-1 bacterium RIFOXYB2_FULL_48_7</name>
    <dbReference type="NCBI Taxonomy" id="1802583"/>
    <lineage>
        <taxon>Bacteria</taxon>
        <taxon>Bacillati</taxon>
        <taxon>Saganbacteria</taxon>
    </lineage>
</organism>
<reference evidence="6 7" key="1">
    <citation type="journal article" date="2016" name="Nat. Commun.">
        <title>Thousands of microbial genomes shed light on interconnected biogeochemical processes in an aquifer system.</title>
        <authorList>
            <person name="Anantharaman K."/>
            <person name="Brown C.T."/>
            <person name="Hug L.A."/>
            <person name="Sharon I."/>
            <person name="Castelle C.J."/>
            <person name="Probst A.J."/>
            <person name="Thomas B.C."/>
            <person name="Singh A."/>
            <person name="Wilkins M.J."/>
            <person name="Karaoz U."/>
            <person name="Brodie E.L."/>
            <person name="Williams K.H."/>
            <person name="Hubbard S.S."/>
            <person name="Banfield J.F."/>
        </authorList>
    </citation>
    <scope>NUCLEOTIDE SEQUENCE [LARGE SCALE GENOMIC DNA]</scope>
</reference>
<evidence type="ECO:0000256" key="3">
    <source>
        <dbReference type="ARBA" id="ARBA00022989"/>
    </source>
</evidence>
<keyword evidence="2 5" id="KW-0812">Transmembrane</keyword>
<name>A0A1F4TW31_UNCSA</name>
<evidence type="ECO:0000256" key="2">
    <source>
        <dbReference type="ARBA" id="ARBA00022692"/>
    </source>
</evidence>
<dbReference type="GO" id="GO:0016020">
    <property type="term" value="C:membrane"/>
    <property type="evidence" value="ECO:0007669"/>
    <property type="project" value="UniProtKB-SubCell"/>
</dbReference>
<feature type="transmembrane region" description="Helical" evidence="5">
    <location>
        <begin position="20"/>
        <end position="40"/>
    </location>
</feature>
<evidence type="ECO:0000256" key="1">
    <source>
        <dbReference type="ARBA" id="ARBA00004141"/>
    </source>
</evidence>
<evidence type="ECO:0000313" key="6">
    <source>
        <dbReference type="EMBL" id="OGC36809.1"/>
    </source>
</evidence>
<dbReference type="EMBL" id="MEUF01000005">
    <property type="protein sequence ID" value="OGC36809.1"/>
    <property type="molecule type" value="Genomic_DNA"/>
</dbReference>
<feature type="transmembrane region" description="Helical" evidence="5">
    <location>
        <begin position="46"/>
        <end position="72"/>
    </location>
</feature>
<evidence type="ECO:0008006" key="8">
    <source>
        <dbReference type="Google" id="ProtNLM"/>
    </source>
</evidence>
<dbReference type="InterPro" id="IPR039428">
    <property type="entry name" value="NUOK/Mnh_C1-like"/>
</dbReference>
<evidence type="ECO:0000313" key="7">
    <source>
        <dbReference type="Proteomes" id="UP000178951"/>
    </source>
</evidence>
<evidence type="ECO:0000256" key="4">
    <source>
        <dbReference type="ARBA" id="ARBA00023136"/>
    </source>
</evidence>
<comment type="subcellular location">
    <subcellularLocation>
        <location evidence="1">Membrane</location>
        <topology evidence="1">Multi-pass membrane protein</topology>
    </subcellularLocation>
</comment>
<dbReference type="Pfam" id="PF00420">
    <property type="entry name" value="Oxidored_q2"/>
    <property type="match status" value="1"/>
</dbReference>
<dbReference type="Proteomes" id="UP000178951">
    <property type="component" value="Unassembled WGS sequence"/>
</dbReference>
<gene>
    <name evidence="6" type="ORF">A2311_02105</name>
</gene>
<dbReference type="STRING" id="1802583.A2311_02105"/>
<accession>A0A1F4TW31</accession>
<proteinExistence type="predicted"/>
<dbReference type="Gene3D" id="1.10.287.3510">
    <property type="match status" value="1"/>
</dbReference>
<evidence type="ECO:0000256" key="5">
    <source>
        <dbReference type="SAM" id="Phobius"/>
    </source>
</evidence>
<dbReference type="AlphaFoldDB" id="A0A1F4TW31"/>
<comment type="caution">
    <text evidence="6">The sequence shown here is derived from an EMBL/GenBank/DDBJ whole genome shotgun (WGS) entry which is preliminary data.</text>
</comment>
<keyword evidence="3 5" id="KW-1133">Transmembrane helix</keyword>
<sequence length="89" mass="9851">MLAVIGVYCLLYTYSLMRALIGIEILIKAVTLLIIAVGYFSQHLALAQSLVITLIVMEVVIMVVAAGIVLGLHHYQKDLDIRKLRELKG</sequence>
<keyword evidence="4 5" id="KW-0472">Membrane</keyword>